<name>A0A5Q2MYI1_9FIRM</name>
<keyword evidence="2" id="KW-1185">Reference proteome</keyword>
<evidence type="ECO:0000313" key="2">
    <source>
        <dbReference type="Proteomes" id="UP000366051"/>
    </source>
</evidence>
<reference evidence="2" key="1">
    <citation type="submission" date="2019-11" db="EMBL/GenBank/DDBJ databases">
        <title>Genome sequence of Heliorestis convoluta strain HH, an alkaliphilic and minimalistic phototrophic bacterium from a soda lake in Egypt.</title>
        <authorList>
            <person name="Dewey E.D."/>
            <person name="Stokes L.M."/>
            <person name="Burchell B.M."/>
            <person name="Shaffer K.N."/>
            <person name="Huntington A.M."/>
            <person name="Baker J.M."/>
            <person name="Nadendla S."/>
            <person name="Giglio M.G."/>
            <person name="Touchman J.W."/>
            <person name="Blankenship R.E."/>
            <person name="Madigan M.T."/>
            <person name="Sattley W.M."/>
        </authorList>
    </citation>
    <scope>NUCLEOTIDE SEQUENCE [LARGE SCALE GENOMIC DNA]</scope>
    <source>
        <strain evidence="2">HH</strain>
    </source>
</reference>
<accession>A0A5Q2MYI1</accession>
<dbReference type="EMBL" id="CP045875">
    <property type="protein sequence ID" value="QGG47707.1"/>
    <property type="molecule type" value="Genomic_DNA"/>
</dbReference>
<sequence>MKAVITDEHEWYASIIDGPEETIKRLKEYLLEFDKYGHPTCWGTEEFVNYLNDIILRDSDEKVIILELWTKDYDKSLPILKI</sequence>
<gene>
    <name evidence="1" type="ORF">FTV88_1607</name>
</gene>
<dbReference type="Proteomes" id="UP000366051">
    <property type="component" value="Chromosome"/>
</dbReference>
<dbReference type="RefSeq" id="WP_153725030.1">
    <property type="nucleotide sequence ID" value="NZ_CP045875.1"/>
</dbReference>
<organism evidence="1 2">
    <name type="scientific">Heliorestis convoluta</name>
    <dbReference type="NCBI Taxonomy" id="356322"/>
    <lineage>
        <taxon>Bacteria</taxon>
        <taxon>Bacillati</taxon>
        <taxon>Bacillota</taxon>
        <taxon>Clostridia</taxon>
        <taxon>Eubacteriales</taxon>
        <taxon>Heliobacteriaceae</taxon>
        <taxon>Heliorestis</taxon>
    </lineage>
</organism>
<evidence type="ECO:0000313" key="1">
    <source>
        <dbReference type="EMBL" id="QGG47707.1"/>
    </source>
</evidence>
<dbReference type="KEGG" id="hcv:FTV88_1607"/>
<dbReference type="OrthoDB" id="9894233at2"/>
<proteinExistence type="predicted"/>
<dbReference type="AlphaFoldDB" id="A0A5Q2MYI1"/>
<protein>
    <submittedName>
        <fullName evidence="1">Uncharacterized protein</fullName>
    </submittedName>
</protein>